<sequence>MFVLSVATLVLATVGIWFFRRTRLFYGMPLVAPLITSPAIPQAVVVTVDSKPLEQLHHVEVQLVARGLRGIADTAFDRKRPLALDVGERH</sequence>
<dbReference type="Proteomes" id="UP000275579">
    <property type="component" value="Chromosome"/>
</dbReference>
<dbReference type="AlphaFoldDB" id="A0A3S9YIT3"/>
<organism evidence="1 2">
    <name type="scientific">Streptomyces lydicus</name>
    <dbReference type="NCBI Taxonomy" id="47763"/>
    <lineage>
        <taxon>Bacteria</taxon>
        <taxon>Bacillati</taxon>
        <taxon>Actinomycetota</taxon>
        <taxon>Actinomycetes</taxon>
        <taxon>Kitasatosporales</taxon>
        <taxon>Streptomycetaceae</taxon>
        <taxon>Streptomyces</taxon>
    </lineage>
</organism>
<evidence type="ECO:0000313" key="1">
    <source>
        <dbReference type="EMBL" id="AZS75023.1"/>
    </source>
</evidence>
<proteinExistence type="predicted"/>
<gene>
    <name evidence="1" type="ORF">DDE74_32540</name>
</gene>
<protein>
    <submittedName>
        <fullName evidence="1">Uncharacterized protein</fullName>
    </submittedName>
</protein>
<evidence type="ECO:0000313" key="2">
    <source>
        <dbReference type="Proteomes" id="UP000275579"/>
    </source>
</evidence>
<name>A0A3S9YIT3_9ACTN</name>
<accession>A0A3S9YIT3</accession>
<dbReference type="EMBL" id="CP029042">
    <property type="protein sequence ID" value="AZS75023.1"/>
    <property type="molecule type" value="Genomic_DNA"/>
</dbReference>
<reference evidence="1 2" key="1">
    <citation type="submission" date="2018-04" db="EMBL/GenBank/DDBJ databases">
        <title>Complete genome sequences of Streptomyces lydicus strain WYEC and characterization of antagonistic properties of biological control agents.</title>
        <authorList>
            <person name="Mariita R.M."/>
            <person name="Sello J.K."/>
        </authorList>
    </citation>
    <scope>NUCLEOTIDE SEQUENCE [LARGE SCALE GENOMIC DNA]</scope>
    <source>
        <strain evidence="1 2">WYEC 108</strain>
    </source>
</reference>